<evidence type="ECO:0000313" key="11">
    <source>
        <dbReference type="EMBL" id="QAV19644.1"/>
    </source>
</evidence>
<reference evidence="11 12" key="1">
    <citation type="submission" date="2018-01" db="EMBL/GenBank/DDBJ databases">
        <title>The whole genome sequencing and assembly of Paenibacillus chitinolyticus KCCM 41400 strain.</title>
        <authorList>
            <person name="Kim J.-Y."/>
            <person name="Park M.-K."/>
            <person name="Lee Y.-J."/>
            <person name="Yi H."/>
            <person name="Bahn Y.-S."/>
            <person name="Kim J.F."/>
            <person name="Lee D.-W."/>
        </authorList>
    </citation>
    <scope>NUCLEOTIDE SEQUENCE [LARGE SCALE GENOMIC DNA]</scope>
    <source>
        <strain evidence="11 12">KCCM 41400</strain>
    </source>
</reference>
<dbReference type="SMART" id="SM00822">
    <property type="entry name" value="PKS_KR"/>
    <property type="match status" value="1"/>
</dbReference>
<evidence type="ECO:0000256" key="5">
    <source>
        <dbReference type="ARBA" id="ARBA00052874"/>
    </source>
</evidence>
<dbReference type="PROSITE" id="PS00061">
    <property type="entry name" value="ADH_SHORT"/>
    <property type="match status" value="1"/>
</dbReference>
<dbReference type="NCBIfam" id="NF006074">
    <property type="entry name" value="PRK08220.1"/>
    <property type="match status" value="1"/>
</dbReference>
<comment type="similarity">
    <text evidence="2 9">Belongs to the short-chain dehydrogenases/reductases (SDR) family.</text>
</comment>
<dbReference type="GeneID" id="95376891"/>
<evidence type="ECO:0000256" key="7">
    <source>
        <dbReference type="ARBA" id="ARBA00067530"/>
    </source>
</evidence>
<evidence type="ECO:0000256" key="2">
    <source>
        <dbReference type="ARBA" id="ARBA00006484"/>
    </source>
</evidence>
<evidence type="ECO:0000256" key="8">
    <source>
        <dbReference type="NCBIfam" id="TIGR04316"/>
    </source>
</evidence>
<dbReference type="KEGG" id="pchi:PC41400_19030"/>
<organism evidence="11 12">
    <name type="scientific">Paenibacillus chitinolyticus</name>
    <dbReference type="NCBI Taxonomy" id="79263"/>
    <lineage>
        <taxon>Bacteria</taxon>
        <taxon>Bacillati</taxon>
        <taxon>Bacillota</taxon>
        <taxon>Bacilli</taxon>
        <taxon>Bacillales</taxon>
        <taxon>Paenibacillaceae</taxon>
        <taxon>Paenibacillus</taxon>
    </lineage>
</organism>
<evidence type="ECO:0000256" key="3">
    <source>
        <dbReference type="ARBA" id="ARBA00023002"/>
    </source>
</evidence>
<dbReference type="PRINTS" id="PR01397">
    <property type="entry name" value="DHBDHDRGNASE"/>
</dbReference>
<name>A0A410WZ14_9BACL</name>
<dbReference type="PRINTS" id="PR00080">
    <property type="entry name" value="SDRFAMILY"/>
</dbReference>
<dbReference type="InterPro" id="IPR057326">
    <property type="entry name" value="KR_dom"/>
</dbReference>
<proteinExistence type="inferred from homology"/>
<dbReference type="InterPro" id="IPR002347">
    <property type="entry name" value="SDR_fam"/>
</dbReference>
<feature type="domain" description="Ketoreductase" evidence="10">
    <location>
        <begin position="17"/>
        <end position="190"/>
    </location>
</feature>
<dbReference type="InterPro" id="IPR003560">
    <property type="entry name" value="DHB_DH"/>
</dbReference>
<evidence type="ECO:0000256" key="9">
    <source>
        <dbReference type="RuleBase" id="RU000363"/>
    </source>
</evidence>
<dbReference type="EMBL" id="CP026520">
    <property type="protein sequence ID" value="QAV19644.1"/>
    <property type="molecule type" value="Genomic_DNA"/>
</dbReference>
<keyword evidence="4" id="KW-0520">NAD</keyword>
<dbReference type="SUPFAM" id="SSF51735">
    <property type="entry name" value="NAD(P)-binding Rossmann-fold domains"/>
    <property type="match status" value="1"/>
</dbReference>
<dbReference type="PANTHER" id="PTHR43669">
    <property type="entry name" value="5-KETO-D-GLUCONATE 5-REDUCTASE"/>
    <property type="match status" value="1"/>
</dbReference>
<dbReference type="AlphaFoldDB" id="A0A410WZ14"/>
<dbReference type="InterPro" id="IPR020904">
    <property type="entry name" value="Sc_DH/Rdtase_CS"/>
</dbReference>
<dbReference type="OrthoDB" id="9803333at2"/>
<dbReference type="FunFam" id="3.40.50.720:FF:000160">
    <property type="entry name" value="2,3-dihydro-2,3-dihydroxybenzoate dehydrogenase"/>
    <property type="match status" value="1"/>
</dbReference>
<dbReference type="GO" id="GO:0019290">
    <property type="term" value="P:siderophore biosynthetic process"/>
    <property type="evidence" value="ECO:0007669"/>
    <property type="project" value="InterPro"/>
</dbReference>
<evidence type="ECO:0000256" key="4">
    <source>
        <dbReference type="ARBA" id="ARBA00023027"/>
    </source>
</evidence>
<gene>
    <name evidence="11" type="ORF">PC41400_19030</name>
</gene>
<evidence type="ECO:0000313" key="12">
    <source>
        <dbReference type="Proteomes" id="UP000288943"/>
    </source>
</evidence>
<dbReference type="Proteomes" id="UP000288943">
    <property type="component" value="Chromosome"/>
</dbReference>
<keyword evidence="3" id="KW-0560">Oxidoreductase</keyword>
<sequence>MTESPFARVPFTGISGKVAVVTGAAQGIGEAAAAVLGSLGAVIAAVDRQGDKAAQAAEALASSGVSAAAYTADVADSRAVEEVIGRIEREQGPVDILVHAAGVLQYGTGVTLGDEEWERTFAVNTTGAFYVCRSVISRMSKRRRGSIVLIGSNAGTVPRYGMSAYAASKAAAAMMLKCLGLEHAAEGIRCNIVSPGSTDTPMQRGMWEDESGEFKTISGSPELYKLGIPLGKLATPEDIAWAAAFLSSDQAGHITLHDIRIDGGATLGR</sequence>
<comment type="catalytic activity">
    <reaction evidence="5">
        <text>(2S,3S)-2,3-dihydroxy-2,3-dihydrobenzoate + NAD(+) = 2,3-dihydroxybenzoate + NADH + H(+)</text>
        <dbReference type="Rhea" id="RHEA:23824"/>
        <dbReference type="ChEBI" id="CHEBI:15378"/>
        <dbReference type="ChEBI" id="CHEBI:36654"/>
        <dbReference type="ChEBI" id="CHEBI:57540"/>
        <dbReference type="ChEBI" id="CHEBI:57945"/>
        <dbReference type="ChEBI" id="CHEBI:58764"/>
        <dbReference type="EC" id="1.3.1.28"/>
    </reaction>
</comment>
<dbReference type="NCBIfam" id="TIGR04316">
    <property type="entry name" value="dhbA_paeA"/>
    <property type="match status" value="1"/>
</dbReference>
<dbReference type="InterPro" id="IPR036291">
    <property type="entry name" value="NAD(P)-bd_dom_sf"/>
</dbReference>
<dbReference type="GO" id="GO:0008667">
    <property type="term" value="F:2,3-dihydro-2,3-dihydroxybenzoate dehydrogenase activity"/>
    <property type="evidence" value="ECO:0007669"/>
    <property type="project" value="UniProtKB-UniRule"/>
</dbReference>
<comment type="pathway">
    <text evidence="1">Siderophore biosynthesis.</text>
</comment>
<dbReference type="EC" id="1.3.1.28" evidence="6 8"/>
<evidence type="ECO:0000259" key="10">
    <source>
        <dbReference type="SMART" id="SM00822"/>
    </source>
</evidence>
<dbReference type="PANTHER" id="PTHR43669:SF3">
    <property type="entry name" value="ALCOHOL DEHYDROGENASE, PUTATIVE (AFU_ORTHOLOGUE AFUA_3G03445)-RELATED"/>
    <property type="match status" value="1"/>
</dbReference>
<protein>
    <recommendedName>
        <fullName evidence="7 8">2,3-dihydro-2,3-dihydroxybenzoate dehydrogenase</fullName>
        <ecNumber evidence="6 8">1.3.1.28</ecNumber>
    </recommendedName>
</protein>
<dbReference type="Pfam" id="PF00106">
    <property type="entry name" value="adh_short"/>
    <property type="match status" value="1"/>
</dbReference>
<accession>A0A410WZ14</accession>
<dbReference type="RefSeq" id="WP_042226929.1">
    <property type="nucleotide sequence ID" value="NZ_CP026520.1"/>
</dbReference>
<evidence type="ECO:0000256" key="1">
    <source>
        <dbReference type="ARBA" id="ARBA00004924"/>
    </source>
</evidence>
<evidence type="ECO:0000256" key="6">
    <source>
        <dbReference type="ARBA" id="ARBA00066334"/>
    </source>
</evidence>
<dbReference type="Gene3D" id="3.40.50.720">
    <property type="entry name" value="NAD(P)-binding Rossmann-like Domain"/>
    <property type="match status" value="1"/>
</dbReference>